<dbReference type="GO" id="GO:0046677">
    <property type="term" value="P:response to antibiotic"/>
    <property type="evidence" value="ECO:0007669"/>
    <property type="project" value="InterPro"/>
</dbReference>
<dbReference type="SUPFAM" id="SSF46689">
    <property type="entry name" value="Homeodomain-like"/>
    <property type="match status" value="1"/>
</dbReference>
<dbReference type="PANTHER" id="PTHR30055">
    <property type="entry name" value="HTH-TYPE TRANSCRIPTIONAL REGULATOR RUTR"/>
    <property type="match status" value="1"/>
</dbReference>
<dbReference type="Pfam" id="PF00440">
    <property type="entry name" value="TetR_N"/>
    <property type="match status" value="1"/>
</dbReference>
<feature type="DNA-binding region" description="H-T-H motif" evidence="5">
    <location>
        <begin position="47"/>
        <end position="66"/>
    </location>
</feature>
<keyword evidence="8" id="KW-1185">Reference proteome</keyword>
<dbReference type="Proteomes" id="UP001206128">
    <property type="component" value="Unassembled WGS sequence"/>
</dbReference>
<dbReference type="Gene3D" id="1.10.357.10">
    <property type="entry name" value="Tetracycline Repressor, domain 2"/>
    <property type="match status" value="1"/>
</dbReference>
<dbReference type="PRINTS" id="PR00400">
    <property type="entry name" value="TETREPRESSOR"/>
</dbReference>
<dbReference type="PROSITE" id="PS50977">
    <property type="entry name" value="HTH_TETR_2"/>
    <property type="match status" value="1"/>
</dbReference>
<evidence type="ECO:0000256" key="5">
    <source>
        <dbReference type="PROSITE-ProRule" id="PRU00335"/>
    </source>
</evidence>
<sequence length="236" mass="26162">MNDVKDEMNSVKLSRGGDGRTEVKINAEVIARTALGLLNEVGLDGLTMRLVAKELDVRAAALYWHVKNKQELLDAMATLLFTDVVERLEAPGQGETWSAWLTELIRQLRRALLRYRDGARMFAGTHMAHPAMHRCMELTLRTLRDAGFTLAEAARAVTVLLHYTVGFTIEQQARDGAAYQDDNPYRPDLIAQHIDASRFPLFHQVAVEVFDVGSDADFEAGLQVILAGITATRATG</sequence>
<keyword evidence="2" id="KW-0805">Transcription regulation</keyword>
<dbReference type="PANTHER" id="PTHR30055:SF151">
    <property type="entry name" value="TRANSCRIPTIONAL REGULATORY PROTEIN"/>
    <property type="match status" value="1"/>
</dbReference>
<evidence type="ECO:0000256" key="3">
    <source>
        <dbReference type="ARBA" id="ARBA00023125"/>
    </source>
</evidence>
<evidence type="ECO:0000256" key="1">
    <source>
        <dbReference type="ARBA" id="ARBA00022491"/>
    </source>
</evidence>
<reference evidence="7" key="1">
    <citation type="submission" date="2022-06" db="EMBL/GenBank/DDBJ databases">
        <title>Genomic Encyclopedia of Archaeal and Bacterial Type Strains, Phase II (KMG-II): from individual species to whole genera.</title>
        <authorList>
            <person name="Goeker M."/>
        </authorList>
    </citation>
    <scope>NUCLEOTIDE SEQUENCE</scope>
    <source>
        <strain evidence="7">DSM 43935</strain>
    </source>
</reference>
<evidence type="ECO:0000256" key="4">
    <source>
        <dbReference type="ARBA" id="ARBA00023163"/>
    </source>
</evidence>
<dbReference type="InterPro" id="IPR036271">
    <property type="entry name" value="Tet_transcr_reg_TetR-rel_C_sf"/>
</dbReference>
<comment type="caution">
    <text evidence="7">The sequence shown here is derived from an EMBL/GenBank/DDBJ whole genome shotgun (WGS) entry which is preliminary data.</text>
</comment>
<dbReference type="InterPro" id="IPR004111">
    <property type="entry name" value="Repressor_TetR_C"/>
</dbReference>
<dbReference type="InterPro" id="IPR050109">
    <property type="entry name" value="HTH-type_TetR-like_transc_reg"/>
</dbReference>
<dbReference type="InterPro" id="IPR001647">
    <property type="entry name" value="HTH_TetR"/>
</dbReference>
<dbReference type="SUPFAM" id="SSF48498">
    <property type="entry name" value="Tetracyclin repressor-like, C-terminal domain"/>
    <property type="match status" value="1"/>
</dbReference>
<dbReference type="GO" id="GO:0003700">
    <property type="term" value="F:DNA-binding transcription factor activity"/>
    <property type="evidence" value="ECO:0007669"/>
    <property type="project" value="TreeGrafter"/>
</dbReference>
<dbReference type="AlphaFoldDB" id="A0AAE3GBK0"/>
<evidence type="ECO:0000313" key="8">
    <source>
        <dbReference type="Proteomes" id="UP001206128"/>
    </source>
</evidence>
<keyword evidence="4" id="KW-0804">Transcription</keyword>
<dbReference type="Gene3D" id="1.10.10.60">
    <property type="entry name" value="Homeodomain-like"/>
    <property type="match status" value="1"/>
</dbReference>
<accession>A0AAE3GBK0</accession>
<gene>
    <name evidence="7" type="ORF">LX83_001225</name>
</gene>
<name>A0AAE3GBK0_9PSEU</name>
<feature type="domain" description="HTH tetR-type" evidence="6">
    <location>
        <begin position="24"/>
        <end position="84"/>
    </location>
</feature>
<keyword evidence="3 5" id="KW-0238">DNA-binding</keyword>
<dbReference type="Pfam" id="PF02909">
    <property type="entry name" value="TetR_C_1"/>
    <property type="match status" value="1"/>
</dbReference>
<organism evidence="7 8">
    <name type="scientific">Goodfellowiella coeruleoviolacea</name>
    <dbReference type="NCBI Taxonomy" id="334858"/>
    <lineage>
        <taxon>Bacteria</taxon>
        <taxon>Bacillati</taxon>
        <taxon>Actinomycetota</taxon>
        <taxon>Actinomycetes</taxon>
        <taxon>Pseudonocardiales</taxon>
        <taxon>Pseudonocardiaceae</taxon>
        <taxon>Goodfellowiella</taxon>
    </lineage>
</organism>
<evidence type="ECO:0000313" key="7">
    <source>
        <dbReference type="EMBL" id="MCP2164385.1"/>
    </source>
</evidence>
<proteinExistence type="predicted"/>
<dbReference type="InterPro" id="IPR003012">
    <property type="entry name" value="Tet_transcr_reg_TetR"/>
</dbReference>
<keyword evidence="1" id="KW-0678">Repressor</keyword>
<dbReference type="GO" id="GO:0000976">
    <property type="term" value="F:transcription cis-regulatory region binding"/>
    <property type="evidence" value="ECO:0007669"/>
    <property type="project" value="TreeGrafter"/>
</dbReference>
<dbReference type="InterPro" id="IPR009057">
    <property type="entry name" value="Homeodomain-like_sf"/>
</dbReference>
<evidence type="ECO:0000256" key="2">
    <source>
        <dbReference type="ARBA" id="ARBA00023015"/>
    </source>
</evidence>
<dbReference type="EMBL" id="JAMTCK010000003">
    <property type="protein sequence ID" value="MCP2164385.1"/>
    <property type="molecule type" value="Genomic_DNA"/>
</dbReference>
<dbReference type="GO" id="GO:0045892">
    <property type="term" value="P:negative regulation of DNA-templated transcription"/>
    <property type="evidence" value="ECO:0007669"/>
    <property type="project" value="InterPro"/>
</dbReference>
<dbReference type="PRINTS" id="PR00455">
    <property type="entry name" value="HTHTETR"/>
</dbReference>
<evidence type="ECO:0000259" key="6">
    <source>
        <dbReference type="PROSITE" id="PS50977"/>
    </source>
</evidence>
<protein>
    <submittedName>
        <fullName evidence="7">Transcriptional regulator, TetR family</fullName>
    </submittedName>
</protein>